<evidence type="ECO:0000256" key="1">
    <source>
        <dbReference type="ARBA" id="ARBA00004922"/>
    </source>
</evidence>
<dbReference type="EC" id="2.4.1.255" evidence="3"/>
<evidence type="ECO:0000256" key="7">
    <source>
        <dbReference type="ARBA" id="ARBA00022803"/>
    </source>
</evidence>
<evidence type="ECO:0000256" key="3">
    <source>
        <dbReference type="ARBA" id="ARBA00011970"/>
    </source>
</evidence>
<dbReference type="PANTHER" id="PTHR44835">
    <property type="entry name" value="UDP-N-ACETYLGLUCOSAMINE--PEPTIDE N-ACETYLGLUCOSAMINYLTRANSFERASE SPINDLY-RELATED"/>
    <property type="match status" value="1"/>
</dbReference>
<evidence type="ECO:0000256" key="5">
    <source>
        <dbReference type="ARBA" id="ARBA00022679"/>
    </source>
</evidence>
<dbReference type="PANTHER" id="PTHR44835:SF1">
    <property type="entry name" value="PROTEIN O-GLCNAC TRANSFERASE"/>
    <property type="match status" value="1"/>
</dbReference>
<evidence type="ECO:0000259" key="8">
    <source>
        <dbReference type="Pfam" id="PF13844"/>
    </source>
</evidence>
<dbReference type="SUPFAM" id="SSF48452">
    <property type="entry name" value="TPR-like"/>
    <property type="match status" value="1"/>
</dbReference>
<comment type="pathway">
    <text evidence="1">Protein modification; protein glycosylation.</text>
</comment>
<keyword evidence="4" id="KW-0328">Glycosyltransferase</keyword>
<evidence type="ECO:0000256" key="6">
    <source>
        <dbReference type="ARBA" id="ARBA00022737"/>
    </source>
</evidence>
<dbReference type="InterPro" id="IPR011990">
    <property type="entry name" value="TPR-like_helical_dom_sf"/>
</dbReference>
<feature type="domain" description="O-GlcNAc transferase C-terminal" evidence="8">
    <location>
        <begin position="601"/>
        <end position="759"/>
    </location>
</feature>
<dbReference type="EMBL" id="MN739800">
    <property type="protein sequence ID" value="QHT26700.1"/>
    <property type="molecule type" value="Genomic_DNA"/>
</dbReference>
<protein>
    <recommendedName>
        <fullName evidence="3">protein O-GlcNAc transferase</fullName>
        <ecNumber evidence="3">2.4.1.255</ecNumber>
    </recommendedName>
</protein>
<evidence type="ECO:0000256" key="4">
    <source>
        <dbReference type="ARBA" id="ARBA00022676"/>
    </source>
</evidence>
<keyword evidence="7" id="KW-0802">TPR repeat</keyword>
<evidence type="ECO:0000313" key="9">
    <source>
        <dbReference type="EMBL" id="QHT26700.1"/>
    </source>
</evidence>
<keyword evidence="6" id="KW-0677">Repeat</keyword>
<name>A0A6C0EE02_9ZZZZ</name>
<proteinExistence type="inferred from homology"/>
<dbReference type="Gene3D" id="1.25.40.10">
    <property type="entry name" value="Tetratricopeptide repeat domain"/>
    <property type="match status" value="2"/>
</dbReference>
<dbReference type="Pfam" id="PF13844">
    <property type="entry name" value="Glyco_transf_41"/>
    <property type="match status" value="2"/>
</dbReference>
<dbReference type="PROSITE" id="PS50005">
    <property type="entry name" value="TPR"/>
    <property type="match status" value="1"/>
</dbReference>
<sequence length="971" mass="113323">MKIGIVDSGWNYTLDTPYSEPLGGTQSAICYFAEEMKSRNHEVYLFNKNSENKIIRGVQHVTANTYLQYIAQNNLNFDIIIISCLVHDLFQIKNTVNNPGTLYCLWTGHDTDQNASKILKDTKAKDMVDLFIFVSDWQRNRYVETYSINYNKTIIMRNGIGKPFESYLNMKTNKVKNSMSYCSIPWRGLELLPPIFKEIKQTYNDSTLNIYSGMNIYQQEENNKICEELKTLESVNYNYGISQTELAEKLYNIEYLTYPNIFQETSCITVLQAMACGCLIVTSKLGALKETMNGLNEYIDINIHNFDKNTYLIQFINKLKNLIGLNDNIKEMLREQNRDHIRKNYTWSNICQKFETDIVAYINDYRKYMNEDHKNILTSFLQKFSESKWQECFNDILKIRFFPSINEYCILKLNMGVCYYQFTQFDNAKQCFKICLELKNDYNINKNIALLELQRGDINRFIKYARSALSLEFEIELANLLAEKYELLGLYNDAIALYETIIYLDPSNINSYNNLGNLNLLRIAQVEDIDKISNQTYGKSLELCMKHGQNRKKELVLSNIIFNNLYNWKLSEKDIYERSCDWYKYFDKDPHLLKISNMLDRTKLSGTKIRIGYISCDFITHPVGFMFDSILKNHDTSSFDIFCYDCCDTGKNIGDVTAKKLRSYENATWHDISNKNDEDALTIIINDNLDILVDMMGHTRNTRMNLLQYKPARILISYFAYPSTNGLKEIDYRLTDKYASPPETQQYFVEKLYNLPNGFQCYTPPVDLESKKNYTRGKYKIHLCCFNNPTKLSIPTIDTFCEILKRLPEAKLFLRYCYYKSSYYKETVMKLFTDRGIEKERMDIGYEQIVDGLNLYNNMDIVLDPFPYNGGTISSEAIYMNTPIITLAGKTYVSRVGVSLLSNLGLEKYIANSIEEYIQKVIDLANNESELKLLHQTLRLKMLNSDLANSVNFTKNIEVAFKDMVNNFNKI</sequence>
<dbReference type="InterPro" id="IPR029489">
    <property type="entry name" value="OGT/SEC/SPY_C"/>
</dbReference>
<feature type="domain" description="O-GlcNAc transferase C-terminal" evidence="8">
    <location>
        <begin position="768"/>
        <end position="956"/>
    </location>
</feature>
<dbReference type="AlphaFoldDB" id="A0A6C0EE02"/>
<dbReference type="CDD" id="cd03801">
    <property type="entry name" value="GT4_PimA-like"/>
    <property type="match status" value="1"/>
</dbReference>
<reference evidence="9" key="1">
    <citation type="journal article" date="2020" name="Nature">
        <title>Giant virus diversity and host interactions through global metagenomics.</title>
        <authorList>
            <person name="Schulz F."/>
            <person name="Roux S."/>
            <person name="Paez-Espino D."/>
            <person name="Jungbluth S."/>
            <person name="Walsh D.A."/>
            <person name="Denef V.J."/>
            <person name="McMahon K.D."/>
            <person name="Konstantinidis K.T."/>
            <person name="Eloe-Fadrosh E.A."/>
            <person name="Kyrpides N.C."/>
            <person name="Woyke T."/>
        </authorList>
    </citation>
    <scope>NUCLEOTIDE SEQUENCE</scope>
    <source>
        <strain evidence="9">GVMAG-M-3300023179-2</strain>
    </source>
</reference>
<dbReference type="SMART" id="SM00028">
    <property type="entry name" value="TPR"/>
    <property type="match status" value="2"/>
</dbReference>
<dbReference type="GO" id="GO:0097363">
    <property type="term" value="F:protein O-acetylglucosaminyltransferase activity"/>
    <property type="evidence" value="ECO:0007669"/>
    <property type="project" value="UniProtKB-EC"/>
</dbReference>
<organism evidence="9">
    <name type="scientific">viral metagenome</name>
    <dbReference type="NCBI Taxonomy" id="1070528"/>
    <lineage>
        <taxon>unclassified sequences</taxon>
        <taxon>metagenomes</taxon>
        <taxon>organismal metagenomes</taxon>
    </lineage>
</organism>
<dbReference type="InterPro" id="IPR051939">
    <property type="entry name" value="Glycosyltr_41/O-GlcNAc_trsf"/>
</dbReference>
<evidence type="ECO:0000256" key="2">
    <source>
        <dbReference type="ARBA" id="ARBA00005386"/>
    </source>
</evidence>
<comment type="similarity">
    <text evidence="2">Belongs to the glycosyltransferase 41 family. O-GlcNAc transferase subfamily.</text>
</comment>
<dbReference type="Gene3D" id="3.40.50.2000">
    <property type="entry name" value="Glycogen Phosphorylase B"/>
    <property type="match status" value="3"/>
</dbReference>
<dbReference type="InterPro" id="IPR019734">
    <property type="entry name" value="TPR_rpt"/>
</dbReference>
<dbReference type="SUPFAM" id="SSF53756">
    <property type="entry name" value="UDP-Glycosyltransferase/glycogen phosphorylase"/>
    <property type="match status" value="1"/>
</dbReference>
<dbReference type="Gene3D" id="3.40.50.11380">
    <property type="match status" value="1"/>
</dbReference>
<accession>A0A6C0EE02</accession>
<keyword evidence="5" id="KW-0808">Transferase</keyword>